<accession>A0A158B720</accession>
<proteinExistence type="predicted"/>
<name>A0A158B720_9BURK</name>
<evidence type="ECO:0000313" key="2">
    <source>
        <dbReference type="Proteomes" id="UP000054911"/>
    </source>
</evidence>
<dbReference type="STRING" id="1777141.AWB80_03114"/>
<dbReference type="RefSeq" id="WP_061175584.1">
    <property type="nucleotide sequence ID" value="NZ_FCOE02000009.1"/>
</dbReference>
<comment type="caution">
    <text evidence="1">The sequence shown here is derived from an EMBL/GenBank/DDBJ whole genome shotgun (WGS) entry which is preliminary data.</text>
</comment>
<protein>
    <submittedName>
        <fullName evidence="1">Uncharacterized protein</fullName>
    </submittedName>
</protein>
<evidence type="ECO:0000313" key="1">
    <source>
        <dbReference type="EMBL" id="SAK65884.1"/>
    </source>
</evidence>
<reference evidence="1" key="1">
    <citation type="submission" date="2016-01" db="EMBL/GenBank/DDBJ databases">
        <authorList>
            <person name="Peeters C."/>
        </authorList>
    </citation>
    <scope>NUCLEOTIDE SEQUENCE [LARGE SCALE GENOMIC DNA]</scope>
    <source>
        <strain evidence="1">LMG 29323</strain>
    </source>
</reference>
<organism evidence="1 2">
    <name type="scientific">Caballeronia pedi</name>
    <dbReference type="NCBI Taxonomy" id="1777141"/>
    <lineage>
        <taxon>Bacteria</taxon>
        <taxon>Pseudomonadati</taxon>
        <taxon>Pseudomonadota</taxon>
        <taxon>Betaproteobacteria</taxon>
        <taxon>Burkholderiales</taxon>
        <taxon>Burkholderiaceae</taxon>
        <taxon>Caballeronia</taxon>
    </lineage>
</organism>
<dbReference type="Proteomes" id="UP000054911">
    <property type="component" value="Unassembled WGS sequence"/>
</dbReference>
<dbReference type="EMBL" id="FCOE02000009">
    <property type="protein sequence ID" value="SAK65884.1"/>
    <property type="molecule type" value="Genomic_DNA"/>
</dbReference>
<sequence length="105" mass="11475">MGASEGQAEPVAWQWQDEVTQRWHTQEHKPNYADGTAIRPLYTHPSAEIAALRERIAGMEKDAGRGSVAALQSARHAVYTASTLDEAFTSVQKLIDAAIAKEKQG</sequence>
<keyword evidence="2" id="KW-1185">Reference proteome</keyword>
<dbReference type="AlphaFoldDB" id="A0A158B720"/>
<gene>
    <name evidence="1" type="ORF">AWB80_03114</name>
</gene>